<keyword evidence="1" id="KW-0732">Signal</keyword>
<feature type="chain" id="PRO_5045759209" description="Dockerin domain-containing protein" evidence="1">
    <location>
        <begin position="38"/>
        <end position="208"/>
    </location>
</feature>
<evidence type="ECO:0000259" key="2">
    <source>
        <dbReference type="PROSITE" id="PS51766"/>
    </source>
</evidence>
<keyword evidence="4" id="KW-1185">Reference proteome</keyword>
<evidence type="ECO:0000256" key="1">
    <source>
        <dbReference type="SAM" id="SignalP"/>
    </source>
</evidence>
<feature type="domain" description="Dockerin" evidence="2">
    <location>
        <begin position="38"/>
        <end position="105"/>
    </location>
</feature>
<dbReference type="InterPro" id="IPR002105">
    <property type="entry name" value="Dockerin_1_rpt"/>
</dbReference>
<dbReference type="InterPro" id="IPR036439">
    <property type="entry name" value="Dockerin_dom_sf"/>
</dbReference>
<dbReference type="Proteomes" id="UP001056693">
    <property type="component" value="Unassembled WGS sequence"/>
</dbReference>
<evidence type="ECO:0000313" key="4">
    <source>
        <dbReference type="Proteomes" id="UP001056693"/>
    </source>
</evidence>
<reference evidence="3 4" key="1">
    <citation type="submission" date="2019-03" db="EMBL/GenBank/DDBJ databases">
        <authorList>
            <person name="Molinero N."/>
            <person name="Sanchez B."/>
            <person name="Walker A."/>
            <person name="Duncan S."/>
            <person name="Delgado S."/>
            <person name="Margolles A."/>
        </authorList>
    </citation>
    <scope>NUCLEOTIDE SEQUENCE [LARGE SCALE GENOMIC DNA]</scope>
    <source>
        <strain evidence="3 4">IPLA60002</strain>
    </source>
</reference>
<dbReference type="InterPro" id="IPR016134">
    <property type="entry name" value="Dockerin_dom"/>
</dbReference>
<evidence type="ECO:0000313" key="3">
    <source>
        <dbReference type="EMBL" id="MCL3788485.1"/>
    </source>
</evidence>
<dbReference type="SUPFAM" id="SSF52058">
    <property type="entry name" value="L domain-like"/>
    <property type="match status" value="1"/>
</dbReference>
<dbReference type="CDD" id="cd14256">
    <property type="entry name" value="Dockerin_I"/>
    <property type="match status" value="1"/>
</dbReference>
<comment type="caution">
    <text evidence="3">The sequence shown here is derived from an EMBL/GenBank/DDBJ whole genome shotgun (WGS) entry which is preliminary data.</text>
</comment>
<dbReference type="Gene3D" id="3.80.10.10">
    <property type="entry name" value="Ribonuclease Inhibitor"/>
    <property type="match status" value="1"/>
</dbReference>
<dbReference type="InterPro" id="IPR026906">
    <property type="entry name" value="LRR_5"/>
</dbReference>
<proteinExistence type="predicted"/>
<dbReference type="EMBL" id="SNUZ01000016">
    <property type="protein sequence ID" value="MCL3788485.1"/>
    <property type="molecule type" value="Genomic_DNA"/>
</dbReference>
<dbReference type="Gene3D" id="1.10.1330.10">
    <property type="entry name" value="Dockerin domain"/>
    <property type="match status" value="1"/>
</dbReference>
<dbReference type="InterPro" id="IPR018247">
    <property type="entry name" value="EF_Hand_1_Ca_BS"/>
</dbReference>
<sequence>MNTLLYNRIRRISVFKKIVSFVLVVIAVATCSTVGQAATYQKGDVNKDGNINIFDVTLTQIYIAGDTLANFTLYYADFNGDGSITVNDISAIQLYMAKQLFIYNDFFYTVANNTATITNYRGTAKKLSVPNYMYTDKQEAIKVTAIGNKALYGKYQLTEVTIADNISKIGDYAFANCKNLTTVTIKNDKCHIDSSSFENCPISSFKFG</sequence>
<organism evidence="3 4">
    <name type="scientific">Ruminococcus bromii</name>
    <dbReference type="NCBI Taxonomy" id="40518"/>
    <lineage>
        <taxon>Bacteria</taxon>
        <taxon>Bacillati</taxon>
        <taxon>Bacillota</taxon>
        <taxon>Clostridia</taxon>
        <taxon>Eubacteriales</taxon>
        <taxon>Oscillospiraceae</taxon>
        <taxon>Ruminococcus</taxon>
    </lineage>
</organism>
<dbReference type="PROSITE" id="PS51766">
    <property type="entry name" value="DOCKERIN"/>
    <property type="match status" value="1"/>
</dbReference>
<accession>A0ABT0NJQ0</accession>
<dbReference type="InterPro" id="IPR032675">
    <property type="entry name" value="LRR_dom_sf"/>
</dbReference>
<dbReference type="PROSITE" id="PS00018">
    <property type="entry name" value="EF_HAND_1"/>
    <property type="match status" value="1"/>
</dbReference>
<dbReference type="SUPFAM" id="SSF63446">
    <property type="entry name" value="Type I dockerin domain"/>
    <property type="match status" value="1"/>
</dbReference>
<name>A0ABT0NJQ0_9FIRM</name>
<dbReference type="Pfam" id="PF13306">
    <property type="entry name" value="LRR_5"/>
    <property type="match status" value="1"/>
</dbReference>
<dbReference type="Pfam" id="PF00404">
    <property type="entry name" value="Dockerin_1"/>
    <property type="match status" value="1"/>
</dbReference>
<feature type="signal peptide" evidence="1">
    <location>
        <begin position="1"/>
        <end position="37"/>
    </location>
</feature>
<protein>
    <recommendedName>
        <fullName evidence="2">Dockerin domain-containing protein</fullName>
    </recommendedName>
</protein>
<gene>
    <name evidence="3" type="ORF">E2N93_10900</name>
</gene>